<dbReference type="Proteomes" id="UP000637980">
    <property type="component" value="Unassembled WGS sequence"/>
</dbReference>
<gene>
    <name evidence="1" type="ORF">GCM10007094_13870</name>
</gene>
<reference evidence="2" key="1">
    <citation type="journal article" date="2019" name="Int. J. Syst. Evol. Microbiol.">
        <title>The Global Catalogue of Microorganisms (GCM) 10K type strain sequencing project: providing services to taxonomists for standard genome sequencing and annotation.</title>
        <authorList>
            <consortium name="The Broad Institute Genomics Platform"/>
            <consortium name="The Broad Institute Genome Sequencing Center for Infectious Disease"/>
            <person name="Wu L."/>
            <person name="Ma J."/>
        </authorList>
    </citation>
    <scope>NUCLEOTIDE SEQUENCE [LARGE SCALE GENOMIC DNA]</scope>
    <source>
        <strain evidence="2">KCTC 12861</strain>
    </source>
</reference>
<evidence type="ECO:0000313" key="1">
    <source>
        <dbReference type="EMBL" id="GHB26794.1"/>
    </source>
</evidence>
<sequence length="58" mass="6737">MGQTWLFSLFQECFWEACERICSALVFELGREARGAGACLRLTKELFLRESCGFWPKN</sequence>
<protein>
    <submittedName>
        <fullName evidence="1">Uncharacterized protein</fullName>
    </submittedName>
</protein>
<keyword evidence="2" id="KW-1185">Reference proteome</keyword>
<dbReference type="EMBL" id="BMXE01000002">
    <property type="protein sequence ID" value="GHB26794.1"/>
    <property type="molecule type" value="Genomic_DNA"/>
</dbReference>
<organism evidence="1 2">
    <name type="scientific">Pseudovibrio japonicus</name>
    <dbReference type="NCBI Taxonomy" id="366534"/>
    <lineage>
        <taxon>Bacteria</taxon>
        <taxon>Pseudomonadati</taxon>
        <taxon>Pseudomonadota</taxon>
        <taxon>Alphaproteobacteria</taxon>
        <taxon>Hyphomicrobiales</taxon>
        <taxon>Stappiaceae</taxon>
        <taxon>Pseudovibrio</taxon>
    </lineage>
</organism>
<proteinExistence type="predicted"/>
<comment type="caution">
    <text evidence="1">The sequence shown here is derived from an EMBL/GenBank/DDBJ whole genome shotgun (WGS) entry which is preliminary data.</text>
</comment>
<name>A0ABQ3E9A5_9HYPH</name>
<evidence type="ECO:0000313" key="2">
    <source>
        <dbReference type="Proteomes" id="UP000637980"/>
    </source>
</evidence>
<accession>A0ABQ3E9A5</accession>